<comment type="subunit">
    <text evidence="3">Interacts with coenzyme Q.</text>
</comment>
<evidence type="ECO:0000256" key="1">
    <source>
        <dbReference type="ARBA" id="ARBA00004443"/>
    </source>
</evidence>
<dbReference type="PANTHER" id="PTHR12901:SF9">
    <property type="entry name" value="COENZYME Q-BINDING PROTEIN COQ10 HOMOLOG B, MITOCHONDRIAL"/>
    <property type="match status" value="1"/>
</dbReference>
<dbReference type="STRING" id="9925.ENSCHIP00000015024"/>
<feature type="domain" description="Coenzyme Q-binding protein COQ10 START" evidence="11">
    <location>
        <begin position="89"/>
        <end position="172"/>
    </location>
</feature>
<evidence type="ECO:0000259" key="11">
    <source>
        <dbReference type="Pfam" id="PF03364"/>
    </source>
</evidence>
<evidence type="ECO:0000256" key="3">
    <source>
        <dbReference type="ARBA" id="ARBA00011814"/>
    </source>
</evidence>
<evidence type="ECO:0000313" key="12">
    <source>
        <dbReference type="Ensembl" id="ENSCHIP00000015024.1"/>
    </source>
</evidence>
<organism evidence="12 13">
    <name type="scientific">Capra hircus</name>
    <name type="common">Goat</name>
    <dbReference type="NCBI Taxonomy" id="9925"/>
    <lineage>
        <taxon>Eukaryota</taxon>
        <taxon>Metazoa</taxon>
        <taxon>Chordata</taxon>
        <taxon>Craniata</taxon>
        <taxon>Vertebrata</taxon>
        <taxon>Euteleostomi</taxon>
        <taxon>Mammalia</taxon>
        <taxon>Eutheria</taxon>
        <taxon>Laurasiatheria</taxon>
        <taxon>Artiodactyla</taxon>
        <taxon>Ruminantia</taxon>
        <taxon>Pecora</taxon>
        <taxon>Bovidae</taxon>
        <taxon>Caprinae</taxon>
        <taxon>Capra</taxon>
    </lineage>
</organism>
<keyword evidence="5" id="KW-0809">Transit peptide</keyword>
<keyword evidence="7" id="KW-0472">Membrane</keyword>
<evidence type="ECO:0000256" key="5">
    <source>
        <dbReference type="ARBA" id="ARBA00022946"/>
    </source>
</evidence>
<feature type="signal peptide" evidence="10">
    <location>
        <begin position="1"/>
        <end position="24"/>
    </location>
</feature>
<name>A0A452ES63_CAPHI</name>
<dbReference type="SUPFAM" id="SSF55961">
    <property type="entry name" value="Bet v1-like"/>
    <property type="match status" value="1"/>
</dbReference>
<dbReference type="PANTHER" id="PTHR12901">
    <property type="entry name" value="SPERM PROTEIN HOMOLOG"/>
    <property type="match status" value="1"/>
</dbReference>
<evidence type="ECO:0000256" key="10">
    <source>
        <dbReference type="SAM" id="SignalP"/>
    </source>
</evidence>
<evidence type="ECO:0000256" key="9">
    <source>
        <dbReference type="ARBA" id="ARBA00039620"/>
    </source>
</evidence>
<dbReference type="Bgee" id="ENSCHIG00000015812">
    <property type="expression patterns" value="Expressed in rumen and 2 other cell types or tissues"/>
</dbReference>
<dbReference type="InterPro" id="IPR023393">
    <property type="entry name" value="START-like_dom_sf"/>
</dbReference>
<reference evidence="12" key="2">
    <citation type="submission" date="2025-08" db="UniProtKB">
        <authorList>
            <consortium name="Ensembl"/>
        </authorList>
    </citation>
    <scope>IDENTIFICATION</scope>
</reference>
<dbReference type="InterPro" id="IPR005031">
    <property type="entry name" value="COQ10_START"/>
</dbReference>
<dbReference type="GO" id="GO:0045333">
    <property type="term" value="P:cellular respiration"/>
    <property type="evidence" value="ECO:0007669"/>
    <property type="project" value="InterPro"/>
</dbReference>
<dbReference type="GO" id="GO:0048039">
    <property type="term" value="F:ubiquinone binding"/>
    <property type="evidence" value="ECO:0007669"/>
    <property type="project" value="InterPro"/>
</dbReference>
<keyword evidence="13" id="KW-1185">Reference proteome</keyword>
<dbReference type="Gene3D" id="3.30.530.20">
    <property type="match status" value="1"/>
</dbReference>
<dbReference type="OMA" id="EICTRTF"/>
<dbReference type="InterPro" id="IPR044996">
    <property type="entry name" value="COQ10-like"/>
</dbReference>
<keyword evidence="6" id="KW-0496">Mitochondrion</keyword>
<dbReference type="Ensembl" id="ENSCHIT00000022825.1">
    <property type="protein sequence ID" value="ENSCHIP00000015024.1"/>
    <property type="gene ID" value="ENSCHIG00000015812.1"/>
</dbReference>
<accession>A0A452ES63</accession>
<comment type="function">
    <text evidence="8">Required for the function of coenzyme Q in the respiratory chain. May serve as a chaperone or may be involved in the transport of Q6 from its site of synthesis to the catalytic sites of the respiratory complexes.</text>
</comment>
<evidence type="ECO:0000256" key="2">
    <source>
        <dbReference type="ARBA" id="ARBA00006885"/>
    </source>
</evidence>
<dbReference type="GeneTree" id="ENSGT00940000155367"/>
<reference evidence="13" key="1">
    <citation type="submission" date="2016-04" db="EMBL/GenBank/DDBJ databases">
        <title>Polished mammalian reference genomes with single-molecule sequencing and chromosome conformation capture applied to the Capra hircus genome.</title>
        <authorList>
            <person name="Bickhart D.M."/>
            <person name="Koren S."/>
            <person name="Rosen B."/>
            <person name="Hastie A."/>
            <person name="Liachko I."/>
            <person name="Sullivan S.T."/>
            <person name="Burton J."/>
            <person name="Sayre B.L."/>
            <person name="Huson H.J."/>
            <person name="Lee J."/>
            <person name="Lam E."/>
            <person name="Kelley C.M."/>
            <person name="Hutchison J.L."/>
            <person name="Zhou Y."/>
            <person name="Sun J."/>
            <person name="Crisa A."/>
            <person name="Schwartz J.C."/>
            <person name="Hammond J.A."/>
            <person name="Schroeder S.G."/>
            <person name="Liu G.E."/>
            <person name="Dunham M."/>
            <person name="Shendure J."/>
            <person name="Sonstegard T.S."/>
            <person name="Phillippy A.M."/>
            <person name="Van Tassell C.P."/>
            <person name="Smith T.P."/>
        </authorList>
    </citation>
    <scope>NUCLEOTIDE SEQUENCE [LARGE SCALE GENOMIC DNA]</scope>
</reference>
<proteinExistence type="inferred from homology"/>
<dbReference type="GO" id="GO:0005743">
    <property type="term" value="C:mitochondrial inner membrane"/>
    <property type="evidence" value="ECO:0007669"/>
    <property type="project" value="UniProtKB-SubCell"/>
</dbReference>
<protein>
    <recommendedName>
        <fullName evidence="9">Coenzyme Q-binding protein COQ10 homolog B, mitochondrial</fullName>
    </recommendedName>
</protein>
<reference evidence="12" key="3">
    <citation type="submission" date="2025-09" db="UniProtKB">
        <authorList>
            <consortium name="Ensembl"/>
        </authorList>
    </citation>
    <scope>IDENTIFICATION</scope>
</reference>
<keyword evidence="4" id="KW-0999">Mitochondrion inner membrane</keyword>
<evidence type="ECO:0000313" key="13">
    <source>
        <dbReference type="Proteomes" id="UP000291000"/>
    </source>
</evidence>
<comment type="subcellular location">
    <subcellularLocation>
        <location evidence="1">Mitochondrion inner membrane</location>
        <topology evidence="1">Peripheral membrane protein</topology>
        <orientation evidence="1">Matrix side</orientation>
    </subcellularLocation>
</comment>
<comment type="similarity">
    <text evidence="2">Belongs to the COQ10 family.</text>
</comment>
<evidence type="ECO:0000256" key="6">
    <source>
        <dbReference type="ARBA" id="ARBA00023128"/>
    </source>
</evidence>
<dbReference type="Pfam" id="PF03364">
    <property type="entry name" value="Polyketide_cyc"/>
    <property type="match status" value="1"/>
</dbReference>
<sequence length="196" mass="22218">MAAWTSQSALKTVVLGCCPKLAVAVRAPTPAQGPAQNVRYLAPCGILMSRTLPLHTSVLPKEICTRTFFRITAPLINERKEYSERIIGCSMQEMYDVVLGMEDNKHFAPWCKKSDVISRRPEFLEHYISVVTLAYCADGKLFNHLETVWHFSPGLPGYPRTFVKQMVSAFERRACKLYGTETNILQELMLHEVHLT</sequence>
<evidence type="ECO:0000256" key="7">
    <source>
        <dbReference type="ARBA" id="ARBA00023136"/>
    </source>
</evidence>
<evidence type="ECO:0000256" key="8">
    <source>
        <dbReference type="ARBA" id="ARBA00024947"/>
    </source>
</evidence>
<dbReference type="Proteomes" id="UP000291000">
    <property type="component" value="Unassembled WGS sequence"/>
</dbReference>
<evidence type="ECO:0000256" key="4">
    <source>
        <dbReference type="ARBA" id="ARBA00022792"/>
    </source>
</evidence>
<dbReference type="AlphaFoldDB" id="A0A452ES63"/>
<keyword evidence="10" id="KW-0732">Signal</keyword>
<feature type="chain" id="PRO_5019027465" description="Coenzyme Q-binding protein COQ10 homolog B, mitochondrial" evidence="10">
    <location>
        <begin position="25"/>
        <end position="196"/>
    </location>
</feature>